<evidence type="ECO:0000313" key="2">
    <source>
        <dbReference type="EMBL" id="MCG7505730.1"/>
    </source>
</evidence>
<keyword evidence="3" id="KW-1185">Reference proteome</keyword>
<dbReference type="RefSeq" id="WP_239365176.1">
    <property type="nucleotide sequence ID" value="NZ_JAKREW010000009.1"/>
</dbReference>
<organism evidence="2 3">
    <name type="scientific">Mesorhizobium retamae</name>
    <dbReference type="NCBI Taxonomy" id="2912854"/>
    <lineage>
        <taxon>Bacteria</taxon>
        <taxon>Pseudomonadati</taxon>
        <taxon>Pseudomonadota</taxon>
        <taxon>Alphaproteobacteria</taxon>
        <taxon>Hyphomicrobiales</taxon>
        <taxon>Phyllobacteriaceae</taxon>
        <taxon>Mesorhizobium</taxon>
    </lineage>
</organism>
<dbReference type="InterPro" id="IPR029058">
    <property type="entry name" value="AB_hydrolase_fold"/>
</dbReference>
<sequence>MFEKQMAGTDSRQNEKIAALRRDLSFFYRLHVPRNASSETLILLHGSAADETTLMPLATSIDPTAKLVAVRGRVVQDGDLRWFRRITPTRFDQASIRTEADAFAHFIGELTALHSLDPERIVFLGYSNGANLVSSVMLLHPDHIQRAALLRGMPVLDEVPAADLSKTRILTIAGENDVTYSPFAGPLVALLRQHGAQVDAHLVAAGHEFGTVDADIARTWLASQGSASQA</sequence>
<accession>A0ABS9QE83</accession>
<proteinExistence type="predicted"/>
<dbReference type="GO" id="GO:0016787">
    <property type="term" value="F:hydrolase activity"/>
    <property type="evidence" value="ECO:0007669"/>
    <property type="project" value="UniProtKB-KW"/>
</dbReference>
<comment type="caution">
    <text evidence="2">The sequence shown here is derived from an EMBL/GenBank/DDBJ whole genome shotgun (WGS) entry which is preliminary data.</text>
</comment>
<keyword evidence="2" id="KW-0378">Hydrolase</keyword>
<dbReference type="Pfam" id="PF02230">
    <property type="entry name" value="Abhydrolase_2"/>
    <property type="match status" value="1"/>
</dbReference>
<evidence type="ECO:0000259" key="1">
    <source>
        <dbReference type="Pfam" id="PF02230"/>
    </source>
</evidence>
<gene>
    <name evidence="2" type="ORF">L4923_11975</name>
</gene>
<feature type="domain" description="Phospholipase/carboxylesterase/thioesterase" evidence="1">
    <location>
        <begin position="33"/>
        <end position="178"/>
    </location>
</feature>
<name>A0ABS9QE83_9HYPH</name>
<reference evidence="2 3" key="1">
    <citation type="submission" date="2022-02" db="EMBL/GenBank/DDBJ databases">
        <title>Draft genome sequence of Mezorhizobium retamae strain IRAMC:0171 isolated from Retama raetam nodules.</title>
        <authorList>
            <person name="Bengaied R."/>
            <person name="Sbissi I."/>
            <person name="Huber K."/>
            <person name="Ghodbane F."/>
            <person name="Nouioui I."/>
            <person name="Tarhouni M."/>
            <person name="Gtari M."/>
        </authorList>
    </citation>
    <scope>NUCLEOTIDE SEQUENCE [LARGE SCALE GENOMIC DNA]</scope>
    <source>
        <strain evidence="2 3">IRAMC:0171</strain>
    </source>
</reference>
<dbReference type="Proteomes" id="UP001201701">
    <property type="component" value="Unassembled WGS sequence"/>
</dbReference>
<evidence type="ECO:0000313" key="3">
    <source>
        <dbReference type="Proteomes" id="UP001201701"/>
    </source>
</evidence>
<dbReference type="InterPro" id="IPR003140">
    <property type="entry name" value="PLipase/COase/thioEstase"/>
</dbReference>
<dbReference type="Gene3D" id="3.40.50.1820">
    <property type="entry name" value="alpha/beta hydrolase"/>
    <property type="match status" value="1"/>
</dbReference>
<dbReference type="SUPFAM" id="SSF53474">
    <property type="entry name" value="alpha/beta-Hydrolases"/>
    <property type="match status" value="1"/>
</dbReference>
<dbReference type="EMBL" id="JAKREW010000009">
    <property type="protein sequence ID" value="MCG7505730.1"/>
    <property type="molecule type" value="Genomic_DNA"/>
</dbReference>
<protein>
    <submittedName>
        <fullName evidence="2">Alpha/beta hydrolase</fullName>
    </submittedName>
</protein>